<feature type="transmembrane region" description="Helical" evidence="3">
    <location>
        <begin position="20"/>
        <end position="38"/>
    </location>
</feature>
<dbReference type="EMBL" id="JACICF010000001">
    <property type="protein sequence ID" value="MBB3763510.1"/>
    <property type="molecule type" value="Genomic_DNA"/>
</dbReference>
<dbReference type="PANTHER" id="PTHR43318">
    <property type="entry name" value="UDP-N-ACETYLGLUCOSAMINE 4,6-DEHYDRATASE"/>
    <property type="match status" value="1"/>
</dbReference>
<organism evidence="5 6">
    <name type="scientific">Sphingomicrobium lutaoense</name>
    <dbReference type="NCBI Taxonomy" id="515949"/>
    <lineage>
        <taxon>Bacteria</taxon>
        <taxon>Pseudomonadati</taxon>
        <taxon>Pseudomonadota</taxon>
        <taxon>Alphaproteobacteria</taxon>
        <taxon>Sphingomonadales</taxon>
        <taxon>Sphingomonadaceae</taxon>
        <taxon>Sphingomicrobium</taxon>
    </lineage>
</organism>
<dbReference type="Gene3D" id="3.40.50.720">
    <property type="entry name" value="NAD(P)-binding Rossmann-like Domain"/>
    <property type="match status" value="2"/>
</dbReference>
<keyword evidence="6" id="KW-1185">Reference proteome</keyword>
<gene>
    <name evidence="5" type="ORF">FHS50_000533</name>
</gene>
<keyword evidence="3" id="KW-0472">Membrane</keyword>
<dbReference type="Proteomes" id="UP000578569">
    <property type="component" value="Unassembled WGS sequence"/>
</dbReference>
<dbReference type="CDD" id="cd05237">
    <property type="entry name" value="UDP_invert_4-6DH_SDR_e"/>
    <property type="match status" value="1"/>
</dbReference>
<feature type="domain" description="Polysaccharide biosynthesis protein CapD-like" evidence="4">
    <location>
        <begin position="292"/>
        <end position="584"/>
    </location>
</feature>
<feature type="transmembrane region" description="Helical" evidence="3">
    <location>
        <begin position="83"/>
        <end position="103"/>
    </location>
</feature>
<keyword evidence="3" id="KW-0812">Transmembrane</keyword>
<evidence type="ECO:0000256" key="2">
    <source>
        <dbReference type="SAM" id="MobiDB-lite"/>
    </source>
</evidence>
<dbReference type="PANTHER" id="PTHR43318:SF1">
    <property type="entry name" value="POLYSACCHARIDE BIOSYNTHESIS PROTEIN EPSC-RELATED"/>
    <property type="match status" value="1"/>
</dbReference>
<name>A0A839YYF7_9SPHN</name>
<keyword evidence="3" id="KW-1133">Transmembrane helix</keyword>
<feature type="transmembrane region" description="Helical" evidence="3">
    <location>
        <begin position="50"/>
        <end position="71"/>
    </location>
</feature>
<feature type="transmembrane region" description="Helical" evidence="3">
    <location>
        <begin position="115"/>
        <end position="136"/>
    </location>
</feature>
<evidence type="ECO:0000313" key="6">
    <source>
        <dbReference type="Proteomes" id="UP000578569"/>
    </source>
</evidence>
<reference evidence="5 6" key="1">
    <citation type="submission" date="2020-08" db="EMBL/GenBank/DDBJ databases">
        <title>Genomic Encyclopedia of Type Strains, Phase IV (KMG-IV): sequencing the most valuable type-strain genomes for metagenomic binning, comparative biology and taxonomic classification.</title>
        <authorList>
            <person name="Goeker M."/>
        </authorList>
    </citation>
    <scope>NUCLEOTIDE SEQUENCE [LARGE SCALE GENOMIC DNA]</scope>
    <source>
        <strain evidence="5 6">DSM 24194</strain>
    </source>
</reference>
<dbReference type="InterPro" id="IPR003869">
    <property type="entry name" value="Polysac_CapD-like"/>
</dbReference>
<sequence length="647" mass="71491">MMPLIRRMIALPRAVRHAVVMLADIFACLIAAWAAFSIRLGVTQVDFDDYVVISAYSLGCWTLASLIVRPYRSTVRYTGRHTIILVGRATIVMVALLAFVILLTQPAGVPRTLSILVPVLFFCFIATLRVVLSSLIQPYLEGRDSTSAPKRVIVYGAGSAMQQIAVAVGREPGLRLVGIIDHSGKEVGGLLEGVPIWHESDLEEVLAGANIDELFLANAEKGQRAKRRELLDRLRASGMRPHVRVLPSIADVAYDKVSVSDLRPIEIGDLLGRDPVEPVPELIGRNIMARRVLVTGAGGSIGSELCRQILHQSPAQLIIADQSEYALYAIDHELRDMARESGIKAEIVSELVDVANEHEVERLFSERQPQTIYHAAAYKHVPLVEANVAAGIRNNVTSTLYCALAAERHGTDRFILVSTDKAVRPTNVMGASKRVCEQIIQARAAVQDRTCFSAVRFGNVLGSSGSVVPRFREQIQHGGPVTITHRDVTRFFMTIPEAAQLVIQAGAMAEGGEIFLLDMGEPVRIADLARSLIELSGLEVRDELNPDGDIEIVEVGLRPGEKLYEELLINDAPLPTRHPRIVNAHEQRPEWRDIEQAIATLVPLIENNAHQDLVDWLKEQVEEFNHDRDRTEDDIAPPAMRNRARTR</sequence>
<evidence type="ECO:0000256" key="1">
    <source>
        <dbReference type="ARBA" id="ARBA00007430"/>
    </source>
</evidence>
<dbReference type="SUPFAM" id="SSF51735">
    <property type="entry name" value="NAD(P)-binding Rossmann-fold domains"/>
    <property type="match status" value="2"/>
</dbReference>
<dbReference type="Pfam" id="PF02719">
    <property type="entry name" value="Polysacc_synt_2"/>
    <property type="match status" value="1"/>
</dbReference>
<protein>
    <submittedName>
        <fullName evidence="5">FlaA1/EpsC-like NDP-sugar epimerase</fullName>
    </submittedName>
</protein>
<evidence type="ECO:0000313" key="5">
    <source>
        <dbReference type="EMBL" id="MBB3763510.1"/>
    </source>
</evidence>
<comment type="caution">
    <text evidence="5">The sequence shown here is derived from an EMBL/GenBank/DDBJ whole genome shotgun (WGS) entry which is preliminary data.</text>
</comment>
<dbReference type="InterPro" id="IPR036291">
    <property type="entry name" value="NAD(P)-bd_dom_sf"/>
</dbReference>
<dbReference type="RefSeq" id="WP_183932848.1">
    <property type="nucleotide sequence ID" value="NZ_JACICF010000001.1"/>
</dbReference>
<proteinExistence type="inferred from homology"/>
<dbReference type="AlphaFoldDB" id="A0A839YYF7"/>
<accession>A0A839YYF7</accession>
<dbReference type="InterPro" id="IPR051203">
    <property type="entry name" value="Polysaccharide_Synthase-Rel"/>
</dbReference>
<feature type="region of interest" description="Disordered" evidence="2">
    <location>
        <begin position="625"/>
        <end position="647"/>
    </location>
</feature>
<comment type="similarity">
    <text evidence="1">Belongs to the polysaccharide synthase family.</text>
</comment>
<evidence type="ECO:0000259" key="4">
    <source>
        <dbReference type="Pfam" id="PF02719"/>
    </source>
</evidence>
<evidence type="ECO:0000256" key="3">
    <source>
        <dbReference type="SAM" id="Phobius"/>
    </source>
</evidence>